<dbReference type="Proteomes" id="UP000024635">
    <property type="component" value="Unassembled WGS sequence"/>
</dbReference>
<organism evidence="1 2">
    <name type="scientific">Ancylostoma ceylanicum</name>
    <dbReference type="NCBI Taxonomy" id="53326"/>
    <lineage>
        <taxon>Eukaryota</taxon>
        <taxon>Metazoa</taxon>
        <taxon>Ecdysozoa</taxon>
        <taxon>Nematoda</taxon>
        <taxon>Chromadorea</taxon>
        <taxon>Rhabditida</taxon>
        <taxon>Rhabditina</taxon>
        <taxon>Rhabditomorpha</taxon>
        <taxon>Strongyloidea</taxon>
        <taxon>Ancylostomatidae</taxon>
        <taxon>Ancylostomatinae</taxon>
        <taxon>Ancylostoma</taxon>
    </lineage>
</organism>
<reference evidence="2" key="1">
    <citation type="journal article" date="2015" name="Nat. Genet.">
        <title>The genome and transcriptome of the zoonotic hookworm Ancylostoma ceylanicum identify infection-specific gene families.</title>
        <authorList>
            <person name="Schwarz E.M."/>
            <person name="Hu Y."/>
            <person name="Antoshechkin I."/>
            <person name="Miller M.M."/>
            <person name="Sternberg P.W."/>
            <person name="Aroian R.V."/>
        </authorList>
    </citation>
    <scope>NUCLEOTIDE SEQUENCE</scope>
    <source>
        <strain evidence="2">HY135</strain>
    </source>
</reference>
<sequence>MLVPSTTPPRNRRAALLRSSLAALAFCFPHVLTSSLTSLETKVKANQNTRDARQDTSKPMDYRNETVLLQWC</sequence>
<name>A0A016WZT7_9BILA</name>
<gene>
    <name evidence="1" type="primary">Acey_s0459.g1843</name>
    <name evidence="1" type="ORF">Y032_0459g1843</name>
</gene>
<proteinExistence type="predicted"/>
<dbReference type="EMBL" id="JARK01000059">
    <property type="protein sequence ID" value="EYC44518.1"/>
    <property type="molecule type" value="Genomic_DNA"/>
</dbReference>
<dbReference type="AlphaFoldDB" id="A0A016WZT7"/>
<keyword evidence="2" id="KW-1185">Reference proteome</keyword>
<accession>A0A016WZT7</accession>
<comment type="caution">
    <text evidence="1">The sequence shown here is derived from an EMBL/GenBank/DDBJ whole genome shotgun (WGS) entry which is preliminary data.</text>
</comment>
<evidence type="ECO:0000313" key="1">
    <source>
        <dbReference type="EMBL" id="EYC44518.1"/>
    </source>
</evidence>
<evidence type="ECO:0000313" key="2">
    <source>
        <dbReference type="Proteomes" id="UP000024635"/>
    </source>
</evidence>
<protein>
    <submittedName>
        <fullName evidence="1">Uncharacterized protein</fullName>
    </submittedName>
</protein>